<feature type="domain" description="BTB" evidence="1">
    <location>
        <begin position="45"/>
        <end position="108"/>
    </location>
</feature>
<dbReference type="SUPFAM" id="SSF54695">
    <property type="entry name" value="POZ domain"/>
    <property type="match status" value="1"/>
</dbReference>
<dbReference type="GeneTree" id="ENSGT00940000160859"/>
<dbReference type="AlphaFoldDB" id="A0AAZ3RX93"/>
<evidence type="ECO:0000313" key="2">
    <source>
        <dbReference type="Ensembl" id="ENSOTSP00005146116.1"/>
    </source>
</evidence>
<reference evidence="2" key="3">
    <citation type="submission" date="2025-09" db="UniProtKB">
        <authorList>
            <consortium name="Ensembl"/>
        </authorList>
    </citation>
    <scope>IDENTIFICATION</scope>
</reference>
<dbReference type="Gene3D" id="3.30.710.10">
    <property type="entry name" value="Potassium Channel Kv1.1, Chain A"/>
    <property type="match status" value="1"/>
</dbReference>
<protein>
    <recommendedName>
        <fullName evidence="1">BTB domain-containing protein</fullName>
    </recommendedName>
</protein>
<reference evidence="3" key="1">
    <citation type="journal article" date="2018" name="PLoS ONE">
        <title>Chinook salmon (Oncorhynchus tshawytscha) genome and transcriptome.</title>
        <authorList>
            <person name="Christensen K.A."/>
            <person name="Leong J.S."/>
            <person name="Sakhrani D."/>
            <person name="Biagi C.A."/>
            <person name="Minkley D.R."/>
            <person name="Withler R.E."/>
            <person name="Rondeau E.B."/>
            <person name="Koop B.F."/>
            <person name="Devlin R.H."/>
        </authorList>
    </citation>
    <scope>NUCLEOTIDE SEQUENCE [LARGE SCALE GENOMIC DNA]</scope>
</reference>
<dbReference type="PANTHER" id="PTHR46105:SF22">
    <property type="entry name" value="ZINC FINGER AND BTB DOMAIN CONTAINING 45"/>
    <property type="match status" value="1"/>
</dbReference>
<proteinExistence type="predicted"/>
<dbReference type="Pfam" id="PF00651">
    <property type="entry name" value="BTB"/>
    <property type="match status" value="1"/>
</dbReference>
<reference evidence="2" key="2">
    <citation type="submission" date="2025-08" db="UniProtKB">
        <authorList>
            <consortium name="Ensembl"/>
        </authorList>
    </citation>
    <scope>IDENTIFICATION</scope>
</reference>
<sequence length="133" mass="14642">LPTHPVPHPQAMAAGTETVHYIHLHNSSQSVLEALRTQRREGLFCDVTVRIHDASLRAHACVLAAGSPFFQDKLLLGHSEISVPPLVPAETVKQLVDFMYSGSLVVVQSQALSINIIERKLLSRSFILGYPPR</sequence>
<evidence type="ECO:0000259" key="1">
    <source>
        <dbReference type="PROSITE" id="PS50097"/>
    </source>
</evidence>
<dbReference type="InterPro" id="IPR050457">
    <property type="entry name" value="ZnFinger_BTB_dom_contain"/>
</dbReference>
<dbReference type="Proteomes" id="UP000694402">
    <property type="component" value="Unassembled WGS sequence"/>
</dbReference>
<evidence type="ECO:0000313" key="3">
    <source>
        <dbReference type="Proteomes" id="UP000694402"/>
    </source>
</evidence>
<dbReference type="SMART" id="SM00225">
    <property type="entry name" value="BTB"/>
    <property type="match status" value="1"/>
</dbReference>
<dbReference type="GO" id="GO:0000978">
    <property type="term" value="F:RNA polymerase II cis-regulatory region sequence-specific DNA binding"/>
    <property type="evidence" value="ECO:0007669"/>
    <property type="project" value="TreeGrafter"/>
</dbReference>
<dbReference type="Ensembl" id="ENSOTST00005168175.1">
    <property type="protein sequence ID" value="ENSOTSP00005146116.1"/>
    <property type="gene ID" value="ENSOTSG00005066456.1"/>
</dbReference>
<dbReference type="InterPro" id="IPR000210">
    <property type="entry name" value="BTB/POZ_dom"/>
</dbReference>
<dbReference type="PROSITE" id="PS50097">
    <property type="entry name" value="BTB"/>
    <property type="match status" value="1"/>
</dbReference>
<dbReference type="GO" id="GO:0000981">
    <property type="term" value="F:DNA-binding transcription factor activity, RNA polymerase II-specific"/>
    <property type="evidence" value="ECO:0007669"/>
    <property type="project" value="TreeGrafter"/>
</dbReference>
<organism evidence="2 3">
    <name type="scientific">Oncorhynchus tshawytscha</name>
    <name type="common">Chinook salmon</name>
    <name type="synonym">Salmo tshawytscha</name>
    <dbReference type="NCBI Taxonomy" id="74940"/>
    <lineage>
        <taxon>Eukaryota</taxon>
        <taxon>Metazoa</taxon>
        <taxon>Chordata</taxon>
        <taxon>Craniata</taxon>
        <taxon>Vertebrata</taxon>
        <taxon>Euteleostomi</taxon>
        <taxon>Actinopterygii</taxon>
        <taxon>Neopterygii</taxon>
        <taxon>Teleostei</taxon>
        <taxon>Protacanthopterygii</taxon>
        <taxon>Salmoniformes</taxon>
        <taxon>Salmonidae</taxon>
        <taxon>Salmoninae</taxon>
        <taxon>Oncorhynchus</taxon>
    </lineage>
</organism>
<name>A0AAZ3RX93_ONCTS</name>
<keyword evidence="3" id="KW-1185">Reference proteome</keyword>
<dbReference type="PANTHER" id="PTHR46105">
    <property type="entry name" value="AGAP004733-PA"/>
    <property type="match status" value="1"/>
</dbReference>
<dbReference type="InterPro" id="IPR011333">
    <property type="entry name" value="SKP1/BTB/POZ_sf"/>
</dbReference>
<accession>A0AAZ3RX93</accession>